<name>A0A1G6GBC0_BACOV</name>
<dbReference type="AlphaFoldDB" id="A0A1G6GBC0"/>
<evidence type="ECO:0000313" key="1">
    <source>
        <dbReference type="EMBL" id="SDB79199.1"/>
    </source>
</evidence>
<accession>A0A1G6GBC0</accession>
<protein>
    <submittedName>
        <fullName evidence="1">Uncharacterized protein</fullName>
    </submittedName>
</protein>
<reference evidence="1 2" key="1">
    <citation type="submission" date="2016-10" db="EMBL/GenBank/DDBJ databases">
        <authorList>
            <person name="de Groot N.N."/>
        </authorList>
    </citation>
    <scope>NUCLEOTIDE SEQUENCE [LARGE SCALE GENOMIC DNA]</scope>
    <source>
        <strain evidence="1 2">NLAE-zl-C500</strain>
    </source>
</reference>
<dbReference type="Proteomes" id="UP000183670">
    <property type="component" value="Unassembled WGS sequence"/>
</dbReference>
<gene>
    <name evidence="1" type="ORF">SAMN05192581_10653</name>
</gene>
<evidence type="ECO:0000313" key="2">
    <source>
        <dbReference type="Proteomes" id="UP000183670"/>
    </source>
</evidence>
<dbReference type="EMBL" id="FMYE01000065">
    <property type="protein sequence ID" value="SDB79199.1"/>
    <property type="molecule type" value="Genomic_DNA"/>
</dbReference>
<dbReference type="RefSeq" id="WP_074559906.1">
    <property type="nucleotide sequence ID" value="NZ_FMYE01000065.1"/>
</dbReference>
<sequence length="126" mass="14407">MKISEQQALDLLEEGIKLMEINPKKALPYFIKANQTVAEYSVRRVKILYYLALCNYAIGHIPLAYAILKHAQSVITIASQLTFFVAETIPKEDITMVDLFRRELENSSIDLSESSNYTENDFNTID</sequence>
<organism evidence="1 2">
    <name type="scientific">Bacteroides ovatus</name>
    <dbReference type="NCBI Taxonomy" id="28116"/>
    <lineage>
        <taxon>Bacteria</taxon>
        <taxon>Pseudomonadati</taxon>
        <taxon>Bacteroidota</taxon>
        <taxon>Bacteroidia</taxon>
        <taxon>Bacteroidales</taxon>
        <taxon>Bacteroidaceae</taxon>
        <taxon>Bacteroides</taxon>
    </lineage>
</organism>
<proteinExistence type="predicted"/>